<dbReference type="InterPro" id="IPR029000">
    <property type="entry name" value="Cyclophilin-like_dom_sf"/>
</dbReference>
<evidence type="ECO:0000256" key="3">
    <source>
        <dbReference type="ARBA" id="ARBA00023235"/>
    </source>
</evidence>
<keyword evidence="3 6" id="KW-0413">Isomerase</keyword>
<comment type="caution">
    <text evidence="6">The sequence shown here is derived from an EMBL/GenBank/DDBJ whole genome shotgun (WGS) entry which is preliminary data.</text>
</comment>
<dbReference type="CDD" id="cd00317">
    <property type="entry name" value="cyclophilin"/>
    <property type="match status" value="1"/>
</dbReference>
<dbReference type="PANTHER" id="PTHR43246">
    <property type="entry name" value="PEPTIDYL-PROLYL CIS-TRANS ISOMERASE CYP38, CHLOROPLASTIC"/>
    <property type="match status" value="1"/>
</dbReference>
<dbReference type="Proteomes" id="UP000663992">
    <property type="component" value="Unassembled WGS sequence"/>
</dbReference>
<feature type="chain" id="PRO_5046464051" description="peptidylprolyl isomerase" evidence="4">
    <location>
        <begin position="18"/>
        <end position="279"/>
    </location>
</feature>
<dbReference type="PROSITE" id="PS50072">
    <property type="entry name" value="CSA_PPIASE_2"/>
    <property type="match status" value="1"/>
</dbReference>
<dbReference type="EMBL" id="JAFKCS010000004">
    <property type="protein sequence ID" value="MBN7819416.1"/>
    <property type="molecule type" value="Genomic_DNA"/>
</dbReference>
<evidence type="ECO:0000256" key="4">
    <source>
        <dbReference type="SAM" id="SignalP"/>
    </source>
</evidence>
<dbReference type="Gene3D" id="2.40.100.10">
    <property type="entry name" value="Cyclophilin-like"/>
    <property type="match status" value="1"/>
</dbReference>
<keyword evidence="2" id="KW-0697">Rotamase</keyword>
<keyword evidence="7" id="KW-1185">Reference proteome</keyword>
<dbReference type="EC" id="5.2.1.8" evidence="1"/>
<dbReference type="InterPro" id="IPR044665">
    <property type="entry name" value="E_coli_cyclophilin_A-like"/>
</dbReference>
<organism evidence="6 7">
    <name type="scientific">Bowmanella yangjiangensis</name>
    <dbReference type="NCBI Taxonomy" id="2811230"/>
    <lineage>
        <taxon>Bacteria</taxon>
        <taxon>Pseudomonadati</taxon>
        <taxon>Pseudomonadota</taxon>
        <taxon>Gammaproteobacteria</taxon>
        <taxon>Alteromonadales</taxon>
        <taxon>Alteromonadaceae</taxon>
        <taxon>Bowmanella</taxon>
    </lineage>
</organism>
<gene>
    <name evidence="6" type="ORF">J0A65_06040</name>
</gene>
<sequence length="279" mass="31143">MKYALAGLFLLAATATADEWRTPEAHNLVYLELEQGPVVLELAPFMAPQHVKQFKALVKEGYYDGLDFYRVVEGFVAQAGDVSETRASEHKQNLQAEFTRPISQDSDFSLVQAPDLFAEQTGYLKGFAAARDHQDKQEWLVHCPGTLAMARSTDADSGSTDFYIVIGQAPRHLDRNMSVFGRVLWGMPLIQSLPRGNPEVDMGVIAKDQPKGKIVRARIASDIPAEQRLALQVQEQDSPAMQARLKRGRDMDNAFFHFKGNGNLDICYYPTKVRLTPEG</sequence>
<evidence type="ECO:0000256" key="1">
    <source>
        <dbReference type="ARBA" id="ARBA00013194"/>
    </source>
</evidence>
<protein>
    <recommendedName>
        <fullName evidence="1">peptidylprolyl isomerase</fullName>
        <ecNumber evidence="1">5.2.1.8</ecNumber>
    </recommendedName>
</protein>
<dbReference type="GO" id="GO:0016853">
    <property type="term" value="F:isomerase activity"/>
    <property type="evidence" value="ECO:0007669"/>
    <property type="project" value="UniProtKB-KW"/>
</dbReference>
<proteinExistence type="predicted"/>
<dbReference type="InterPro" id="IPR002130">
    <property type="entry name" value="Cyclophilin-type_PPIase_dom"/>
</dbReference>
<name>A0ABS3CSM2_9ALTE</name>
<feature type="domain" description="PPIase cyclophilin-type" evidence="5">
    <location>
        <begin position="25"/>
        <end position="221"/>
    </location>
</feature>
<evidence type="ECO:0000313" key="6">
    <source>
        <dbReference type="EMBL" id="MBN7819416.1"/>
    </source>
</evidence>
<dbReference type="RefSeq" id="WP_206593243.1">
    <property type="nucleotide sequence ID" value="NZ_JAFKCS010000004.1"/>
</dbReference>
<evidence type="ECO:0000313" key="7">
    <source>
        <dbReference type="Proteomes" id="UP000663992"/>
    </source>
</evidence>
<reference evidence="6 7" key="1">
    <citation type="submission" date="2021-03" db="EMBL/GenBank/DDBJ databases">
        <title>novel species isolated from a fishpond in China.</title>
        <authorList>
            <person name="Lu H."/>
            <person name="Cai Z."/>
        </authorList>
    </citation>
    <scope>NUCLEOTIDE SEQUENCE [LARGE SCALE GENOMIC DNA]</scope>
    <source>
        <strain evidence="6 7">Y57</strain>
    </source>
</reference>
<keyword evidence="4" id="KW-0732">Signal</keyword>
<dbReference type="Pfam" id="PF00160">
    <property type="entry name" value="Pro_isomerase"/>
    <property type="match status" value="1"/>
</dbReference>
<evidence type="ECO:0000256" key="2">
    <source>
        <dbReference type="ARBA" id="ARBA00023110"/>
    </source>
</evidence>
<feature type="signal peptide" evidence="4">
    <location>
        <begin position="1"/>
        <end position="17"/>
    </location>
</feature>
<evidence type="ECO:0000259" key="5">
    <source>
        <dbReference type="PROSITE" id="PS50072"/>
    </source>
</evidence>
<accession>A0ABS3CSM2</accession>
<dbReference type="SUPFAM" id="SSF50891">
    <property type="entry name" value="Cyclophilin-like"/>
    <property type="match status" value="1"/>
</dbReference>